<reference evidence="1" key="1">
    <citation type="submission" date="2013-11" db="EMBL/GenBank/DDBJ databases">
        <title>Comparative genomics of Ignicoccus.</title>
        <authorList>
            <person name="Podar M."/>
        </authorList>
    </citation>
    <scope>NUCLEOTIDE SEQUENCE</scope>
    <source>
        <strain evidence="1">DSM 13166</strain>
    </source>
</reference>
<name>A0A977KAS7_9CREN</name>
<gene>
    <name evidence="1" type="ORF">IPA_02815</name>
</gene>
<organism evidence="1 2">
    <name type="scientific">Ignicoccus pacificus DSM 13166</name>
    <dbReference type="NCBI Taxonomy" id="940294"/>
    <lineage>
        <taxon>Archaea</taxon>
        <taxon>Thermoproteota</taxon>
        <taxon>Thermoprotei</taxon>
        <taxon>Desulfurococcales</taxon>
        <taxon>Desulfurococcaceae</taxon>
        <taxon>Ignicoccus</taxon>
    </lineage>
</organism>
<sequence>MAQKVIKIEELKRRWVKKPVIVTFPERTRHGGKRRREEDLIKLMKLSKTLFESRFEKVGNVLVFKSMYETQRTRHEELTS</sequence>
<accession>A0A977KAS7</accession>
<dbReference type="AlphaFoldDB" id="A0A977KAS7"/>
<keyword evidence="2" id="KW-1185">Reference proteome</keyword>
<dbReference type="KEGG" id="ipc:IPA_02815"/>
<dbReference type="EMBL" id="CP006868">
    <property type="protein sequence ID" value="UXD22239.1"/>
    <property type="molecule type" value="Genomic_DNA"/>
</dbReference>
<evidence type="ECO:0000313" key="2">
    <source>
        <dbReference type="Proteomes" id="UP001063698"/>
    </source>
</evidence>
<proteinExistence type="predicted"/>
<evidence type="ECO:0000313" key="1">
    <source>
        <dbReference type="EMBL" id="UXD22239.1"/>
    </source>
</evidence>
<dbReference type="Proteomes" id="UP001063698">
    <property type="component" value="Chromosome"/>
</dbReference>
<protein>
    <submittedName>
        <fullName evidence="1">Uncharacterized protein</fullName>
    </submittedName>
</protein>